<dbReference type="Proteomes" id="UP000694843">
    <property type="component" value="Unplaced"/>
</dbReference>
<reference evidence="3" key="1">
    <citation type="submission" date="2025-08" db="UniProtKB">
        <authorList>
            <consortium name="RefSeq"/>
        </authorList>
    </citation>
    <scope>IDENTIFICATION</scope>
    <source>
        <tissue evidence="3">Whole organism</tissue>
    </source>
</reference>
<dbReference type="AlphaFoldDB" id="A0A8B7PCE0"/>
<dbReference type="RefSeq" id="XP_018022891.1">
    <property type="nucleotide sequence ID" value="XM_018167402.1"/>
</dbReference>
<keyword evidence="2" id="KW-1185">Reference proteome</keyword>
<proteinExistence type="predicted"/>
<evidence type="ECO:0000256" key="1">
    <source>
        <dbReference type="SAM" id="MobiDB-lite"/>
    </source>
</evidence>
<accession>A0A8B7PCE0</accession>
<feature type="region of interest" description="Disordered" evidence="1">
    <location>
        <begin position="1"/>
        <end position="163"/>
    </location>
</feature>
<protein>
    <submittedName>
        <fullName evidence="3">Pre-mRNA-splicing factor CWC22 homolog</fullName>
    </submittedName>
</protein>
<feature type="compositionally biased region" description="Basic residues" evidence="1">
    <location>
        <begin position="25"/>
        <end position="40"/>
    </location>
</feature>
<dbReference type="GeneID" id="108678904"/>
<name>A0A8B7PCE0_HYAAZ</name>
<feature type="compositionally biased region" description="Low complexity" evidence="1">
    <location>
        <begin position="68"/>
        <end position="77"/>
    </location>
</feature>
<gene>
    <name evidence="3" type="primary">LOC108678904</name>
</gene>
<feature type="compositionally biased region" description="Basic and acidic residues" evidence="1">
    <location>
        <begin position="41"/>
        <end position="58"/>
    </location>
</feature>
<sequence length="163" mass="19465">MENDLELQLFCSSQMPKQLKEKKEKLHKSHRKKKKKKKSKSKADEKCPNNDSKSLSDAKRKKKKKRSSSSPSSSSSGSEDERRTNKHPDVKLKKRKHEVMSADSKRHDSDGRVSSYNGRSDHDRRRIDDRHDRRDDDHHDRRRDHVDVDNRSDDRRRKHPEYR</sequence>
<feature type="compositionally biased region" description="Basic and acidic residues" evidence="1">
    <location>
        <begin position="98"/>
        <end position="111"/>
    </location>
</feature>
<evidence type="ECO:0000313" key="3">
    <source>
        <dbReference type="RefSeq" id="XP_018022891.1"/>
    </source>
</evidence>
<evidence type="ECO:0000313" key="2">
    <source>
        <dbReference type="Proteomes" id="UP000694843"/>
    </source>
</evidence>
<dbReference type="KEGG" id="hazt:108678904"/>
<organism evidence="2 3">
    <name type="scientific">Hyalella azteca</name>
    <name type="common">Amphipod</name>
    <dbReference type="NCBI Taxonomy" id="294128"/>
    <lineage>
        <taxon>Eukaryota</taxon>
        <taxon>Metazoa</taxon>
        <taxon>Ecdysozoa</taxon>
        <taxon>Arthropoda</taxon>
        <taxon>Crustacea</taxon>
        <taxon>Multicrustacea</taxon>
        <taxon>Malacostraca</taxon>
        <taxon>Eumalacostraca</taxon>
        <taxon>Peracarida</taxon>
        <taxon>Amphipoda</taxon>
        <taxon>Senticaudata</taxon>
        <taxon>Talitrida</taxon>
        <taxon>Talitroidea</taxon>
        <taxon>Hyalellidae</taxon>
        <taxon>Hyalella</taxon>
    </lineage>
</organism>
<feature type="compositionally biased region" description="Basic and acidic residues" evidence="1">
    <location>
        <begin position="79"/>
        <end position="91"/>
    </location>
</feature>
<feature type="compositionally biased region" description="Basic and acidic residues" evidence="1">
    <location>
        <begin position="119"/>
        <end position="163"/>
    </location>
</feature>